<sequence length="200" mass="22064">MDQLPYDIATNLEQRVLLKLCNVADVDGSRAFRSKADMARELGCDPKSVQRALRKLESLDLIRQGDQRLVAHLRAGYRPTVYNLNFGYHRMYAQPEIDLAPELDNDPEIEGGQSYPQVEAGGTLGGTVAVPLGTGELLNQDLEKEPYVGDRARAHEPAKPVARWADARCPGDWQHYTHELGAGGKCVHCFERPVSIGVAA</sequence>
<gene>
    <name evidence="1" type="ORF">BJ984_003464</name>
</gene>
<organism evidence="1 2">
    <name type="scientific">Herbiconiux flava</name>
    <dbReference type="NCBI Taxonomy" id="881268"/>
    <lineage>
        <taxon>Bacteria</taxon>
        <taxon>Bacillati</taxon>
        <taxon>Actinomycetota</taxon>
        <taxon>Actinomycetes</taxon>
        <taxon>Micrococcales</taxon>
        <taxon>Microbacteriaceae</taxon>
        <taxon>Herbiconiux</taxon>
    </lineage>
</organism>
<dbReference type="InterPro" id="IPR036390">
    <property type="entry name" value="WH_DNA-bd_sf"/>
</dbReference>
<protein>
    <recommendedName>
        <fullName evidence="3">Helix-turn-helix domain-containing protein</fullName>
    </recommendedName>
</protein>
<dbReference type="Pfam" id="PF13730">
    <property type="entry name" value="HTH_36"/>
    <property type="match status" value="1"/>
</dbReference>
<dbReference type="RefSeq" id="WP_179549094.1">
    <property type="nucleotide sequence ID" value="NZ_BSEW01000002.1"/>
</dbReference>
<dbReference type="Proteomes" id="UP000549913">
    <property type="component" value="Unassembled WGS sequence"/>
</dbReference>
<reference evidence="1 2" key="1">
    <citation type="submission" date="2020-07" db="EMBL/GenBank/DDBJ databases">
        <title>Sequencing the genomes of 1000 actinobacteria strains.</title>
        <authorList>
            <person name="Klenk H.-P."/>
        </authorList>
    </citation>
    <scope>NUCLEOTIDE SEQUENCE [LARGE SCALE GENOMIC DNA]</scope>
    <source>
        <strain evidence="1 2">DSM 26474</strain>
    </source>
</reference>
<evidence type="ECO:0000313" key="2">
    <source>
        <dbReference type="Proteomes" id="UP000549913"/>
    </source>
</evidence>
<evidence type="ECO:0000313" key="1">
    <source>
        <dbReference type="EMBL" id="NYD72306.1"/>
    </source>
</evidence>
<accession>A0A852STI9</accession>
<dbReference type="SUPFAM" id="SSF46785">
    <property type="entry name" value="Winged helix' DNA-binding domain"/>
    <property type="match status" value="1"/>
</dbReference>
<dbReference type="EMBL" id="JACCBM010000001">
    <property type="protein sequence ID" value="NYD72306.1"/>
    <property type="molecule type" value="Genomic_DNA"/>
</dbReference>
<dbReference type="InterPro" id="IPR036388">
    <property type="entry name" value="WH-like_DNA-bd_sf"/>
</dbReference>
<dbReference type="AlphaFoldDB" id="A0A852STI9"/>
<proteinExistence type="predicted"/>
<evidence type="ECO:0008006" key="3">
    <source>
        <dbReference type="Google" id="ProtNLM"/>
    </source>
</evidence>
<dbReference type="Gene3D" id="1.10.10.10">
    <property type="entry name" value="Winged helix-like DNA-binding domain superfamily/Winged helix DNA-binding domain"/>
    <property type="match status" value="1"/>
</dbReference>
<name>A0A852STI9_9MICO</name>
<comment type="caution">
    <text evidence="1">The sequence shown here is derived from an EMBL/GenBank/DDBJ whole genome shotgun (WGS) entry which is preliminary data.</text>
</comment>
<keyword evidence="2" id="KW-1185">Reference proteome</keyword>